<keyword evidence="2" id="KW-1185">Reference proteome</keyword>
<sequence>MGTWSTRRLQMSTEGKIKEWITDRDDAERRRNLVEVRDSFYIGVFLEMLPYRRVGTDYLVRNGGQAMSEIETIGAKLRVRGGKKSLAANLTRHWTTGNCCIHVLSRLTVPLALVAWIGFPFSSELLYIQMPWTEMEWEDPNSTFGVPADGYEVRFHEDETGGSTWPDPLT</sequence>
<protein>
    <submittedName>
        <fullName evidence="1">Uncharacterized protein</fullName>
    </submittedName>
</protein>
<gene>
    <name evidence="1" type="ORF">BDV26DRAFT_255939</name>
</gene>
<proteinExistence type="predicted"/>
<accession>A0A5N7BHF6</accession>
<dbReference type="AlphaFoldDB" id="A0A5N7BHF6"/>
<evidence type="ECO:0000313" key="1">
    <source>
        <dbReference type="EMBL" id="KAE8381220.1"/>
    </source>
</evidence>
<dbReference type="Proteomes" id="UP000326198">
    <property type="component" value="Unassembled WGS sequence"/>
</dbReference>
<name>A0A5N7BHF6_9EURO</name>
<evidence type="ECO:0000313" key="2">
    <source>
        <dbReference type="Proteomes" id="UP000326198"/>
    </source>
</evidence>
<organism evidence="1 2">
    <name type="scientific">Aspergillus bertholletiae</name>
    <dbReference type="NCBI Taxonomy" id="1226010"/>
    <lineage>
        <taxon>Eukaryota</taxon>
        <taxon>Fungi</taxon>
        <taxon>Dikarya</taxon>
        <taxon>Ascomycota</taxon>
        <taxon>Pezizomycotina</taxon>
        <taxon>Eurotiomycetes</taxon>
        <taxon>Eurotiomycetidae</taxon>
        <taxon>Eurotiales</taxon>
        <taxon>Aspergillaceae</taxon>
        <taxon>Aspergillus</taxon>
        <taxon>Aspergillus subgen. Circumdati</taxon>
    </lineage>
</organism>
<dbReference type="EMBL" id="ML736173">
    <property type="protein sequence ID" value="KAE8381220.1"/>
    <property type="molecule type" value="Genomic_DNA"/>
</dbReference>
<reference evidence="1 2" key="1">
    <citation type="submission" date="2019-04" db="EMBL/GenBank/DDBJ databases">
        <title>Friends and foes A comparative genomics studyof 23 Aspergillus species from section Flavi.</title>
        <authorList>
            <consortium name="DOE Joint Genome Institute"/>
            <person name="Kjaerbolling I."/>
            <person name="Vesth T."/>
            <person name="Frisvad J.C."/>
            <person name="Nybo J.L."/>
            <person name="Theobald S."/>
            <person name="Kildgaard S."/>
            <person name="Isbrandt T."/>
            <person name="Kuo A."/>
            <person name="Sato A."/>
            <person name="Lyhne E.K."/>
            <person name="Kogle M.E."/>
            <person name="Wiebenga A."/>
            <person name="Kun R.S."/>
            <person name="Lubbers R.J."/>
            <person name="Makela M.R."/>
            <person name="Barry K."/>
            <person name="Chovatia M."/>
            <person name="Clum A."/>
            <person name="Daum C."/>
            <person name="Haridas S."/>
            <person name="He G."/>
            <person name="LaButti K."/>
            <person name="Lipzen A."/>
            <person name="Mondo S."/>
            <person name="Riley R."/>
            <person name="Salamov A."/>
            <person name="Simmons B.A."/>
            <person name="Magnuson J.K."/>
            <person name="Henrissat B."/>
            <person name="Mortensen U.H."/>
            <person name="Larsen T.O."/>
            <person name="Devries R.P."/>
            <person name="Grigoriev I.V."/>
            <person name="Machida M."/>
            <person name="Baker S.E."/>
            <person name="Andersen M.R."/>
        </authorList>
    </citation>
    <scope>NUCLEOTIDE SEQUENCE [LARGE SCALE GENOMIC DNA]</scope>
    <source>
        <strain evidence="1 2">IBT 29228</strain>
    </source>
</reference>